<dbReference type="AlphaFoldDB" id="A0A0A8YN62"/>
<name>A0A0A8YN62_ARUDO</name>
<reference evidence="1" key="1">
    <citation type="submission" date="2014-09" db="EMBL/GenBank/DDBJ databases">
        <authorList>
            <person name="Magalhaes I.L.F."/>
            <person name="Oliveira U."/>
            <person name="Santos F.R."/>
            <person name="Vidigal T.H.D.A."/>
            <person name="Brescovit A.D."/>
            <person name="Santos A.J."/>
        </authorList>
    </citation>
    <scope>NUCLEOTIDE SEQUENCE</scope>
    <source>
        <tissue evidence="1">Shoot tissue taken approximately 20 cm above the soil surface</tissue>
    </source>
</reference>
<accession>A0A0A8YN62</accession>
<protein>
    <submittedName>
        <fullName evidence="1">Uncharacterized protein</fullName>
    </submittedName>
</protein>
<evidence type="ECO:0000313" key="1">
    <source>
        <dbReference type="EMBL" id="JAD24072.1"/>
    </source>
</evidence>
<dbReference type="EMBL" id="GBRH01273823">
    <property type="protein sequence ID" value="JAD24072.1"/>
    <property type="molecule type" value="Transcribed_RNA"/>
</dbReference>
<proteinExistence type="predicted"/>
<sequence>MLRVFICFRFCVLSLTMQLRWFLYRTSVFQYLASYSSSHREMLPNMLIICLRDGLQD</sequence>
<reference evidence="1" key="2">
    <citation type="journal article" date="2015" name="Data Brief">
        <title>Shoot transcriptome of the giant reed, Arundo donax.</title>
        <authorList>
            <person name="Barrero R.A."/>
            <person name="Guerrero F.D."/>
            <person name="Moolhuijzen P."/>
            <person name="Goolsby J.A."/>
            <person name="Tidwell J."/>
            <person name="Bellgard S.E."/>
            <person name="Bellgard M.I."/>
        </authorList>
    </citation>
    <scope>NUCLEOTIDE SEQUENCE</scope>
    <source>
        <tissue evidence="1">Shoot tissue taken approximately 20 cm above the soil surface</tissue>
    </source>
</reference>
<organism evidence="1">
    <name type="scientific">Arundo donax</name>
    <name type="common">Giant reed</name>
    <name type="synonym">Donax arundinaceus</name>
    <dbReference type="NCBI Taxonomy" id="35708"/>
    <lineage>
        <taxon>Eukaryota</taxon>
        <taxon>Viridiplantae</taxon>
        <taxon>Streptophyta</taxon>
        <taxon>Embryophyta</taxon>
        <taxon>Tracheophyta</taxon>
        <taxon>Spermatophyta</taxon>
        <taxon>Magnoliopsida</taxon>
        <taxon>Liliopsida</taxon>
        <taxon>Poales</taxon>
        <taxon>Poaceae</taxon>
        <taxon>PACMAD clade</taxon>
        <taxon>Arundinoideae</taxon>
        <taxon>Arundineae</taxon>
        <taxon>Arundo</taxon>
    </lineage>
</organism>